<evidence type="ECO:0000313" key="6">
    <source>
        <dbReference type="Proteomes" id="UP001565236"/>
    </source>
</evidence>
<dbReference type="PANTHER" id="PTHR35528">
    <property type="entry name" value="BLL1675 PROTEIN"/>
    <property type="match status" value="1"/>
</dbReference>
<dbReference type="Pfam" id="PF13610">
    <property type="entry name" value="DDE_Tnp_IS240"/>
    <property type="match status" value="1"/>
</dbReference>
<reference evidence="5 6" key="1">
    <citation type="submission" date="2024-03" db="EMBL/GenBank/DDBJ databases">
        <title>Mouse gut bacterial collection (mGBC) of GemPharmatech.</title>
        <authorList>
            <person name="He Y."/>
            <person name="Dong L."/>
            <person name="Wu D."/>
            <person name="Gao X."/>
            <person name="Lin Z."/>
        </authorList>
    </citation>
    <scope>NUCLEOTIDE SEQUENCE [LARGE SCALE GENOMIC DNA]</scope>
    <source>
        <strain evidence="5 6">15-30</strain>
    </source>
</reference>
<name>A0ABV4DRU2_9LACO</name>
<dbReference type="EMBL" id="JBCLUF010000054">
    <property type="protein sequence ID" value="MEY8663190.1"/>
    <property type="molecule type" value="Genomic_DNA"/>
</dbReference>
<evidence type="ECO:0000256" key="1">
    <source>
        <dbReference type="ARBA" id="ARBA00022578"/>
    </source>
</evidence>
<comment type="caution">
    <text evidence="5">The sequence shown here is derived from an EMBL/GenBank/DDBJ whole genome shotgun (WGS) entry which is preliminary data.</text>
</comment>
<dbReference type="NCBIfam" id="NF033587">
    <property type="entry name" value="transpos_IS6"/>
    <property type="match status" value="1"/>
</dbReference>
<evidence type="ECO:0000256" key="3">
    <source>
        <dbReference type="ARBA" id="ARBA00023172"/>
    </source>
</evidence>
<dbReference type="PANTHER" id="PTHR35528:SF3">
    <property type="entry name" value="BLL1675 PROTEIN"/>
    <property type="match status" value="1"/>
</dbReference>
<keyword evidence="3" id="KW-0233">DNA recombination</keyword>
<keyword evidence="6" id="KW-1185">Reference proteome</keyword>
<keyword evidence="2" id="KW-0238">DNA-binding</keyword>
<dbReference type="Proteomes" id="UP001565236">
    <property type="component" value="Unassembled WGS sequence"/>
</dbReference>
<sequence length="183" mass="22389">MNHFKGKQFQQGVIIVAVGYYLRYNLSYREVQEILYDRGINVSHTTIYRWVQEYGKLLYQNWKKKNKKSFYSWKWYLYRAIDADGLTLDIWLRKKRDTQATYAFLKRLVKQFDEPKVVVTDKAPLLQVPLTSSRDQNYSFLNYIVPNQIVRDNKKSPKDKKRYFIFRRLIMIFWLRSYPDKDR</sequence>
<protein>
    <submittedName>
        <fullName evidence="5">IS6 family transposase</fullName>
    </submittedName>
</protein>
<proteinExistence type="predicted"/>
<accession>A0ABV4DRU2</accession>
<dbReference type="InterPro" id="IPR032874">
    <property type="entry name" value="DDE_dom"/>
</dbReference>
<evidence type="ECO:0000313" key="5">
    <source>
        <dbReference type="EMBL" id="MEY8663190.1"/>
    </source>
</evidence>
<gene>
    <name evidence="5" type="ORF">AALT52_10020</name>
</gene>
<evidence type="ECO:0000259" key="4">
    <source>
        <dbReference type="Pfam" id="PF13610"/>
    </source>
</evidence>
<organism evidence="5 6">
    <name type="scientific">Ligilactobacillus faecis</name>
    <dbReference type="NCBI Taxonomy" id="762833"/>
    <lineage>
        <taxon>Bacteria</taxon>
        <taxon>Bacillati</taxon>
        <taxon>Bacillota</taxon>
        <taxon>Bacilli</taxon>
        <taxon>Lactobacillales</taxon>
        <taxon>Lactobacillaceae</taxon>
        <taxon>Ligilactobacillus</taxon>
    </lineage>
</organism>
<evidence type="ECO:0000256" key="2">
    <source>
        <dbReference type="ARBA" id="ARBA00023125"/>
    </source>
</evidence>
<keyword evidence="1" id="KW-0815">Transposition</keyword>
<dbReference type="InterPro" id="IPR052183">
    <property type="entry name" value="IS_Transposase"/>
</dbReference>
<feature type="domain" description="DDE" evidence="4">
    <location>
        <begin position="74"/>
        <end position="124"/>
    </location>
</feature>
<dbReference type="InterPro" id="IPR047930">
    <property type="entry name" value="Transpos_IS6"/>
</dbReference>